<keyword evidence="3" id="KW-1185">Reference proteome</keyword>
<dbReference type="RefSeq" id="WP_145171264.1">
    <property type="nucleotide sequence ID" value="NZ_CP036525.1"/>
</dbReference>
<evidence type="ECO:0000313" key="3">
    <source>
        <dbReference type="Proteomes" id="UP000318538"/>
    </source>
</evidence>
<dbReference type="OrthoDB" id="283260at2"/>
<feature type="transmembrane region" description="Helical" evidence="1">
    <location>
        <begin position="260"/>
        <end position="281"/>
    </location>
</feature>
<dbReference type="Proteomes" id="UP000318538">
    <property type="component" value="Chromosome"/>
</dbReference>
<feature type="transmembrane region" description="Helical" evidence="1">
    <location>
        <begin position="199"/>
        <end position="220"/>
    </location>
</feature>
<dbReference type="AlphaFoldDB" id="A0A517NDW0"/>
<proteinExistence type="predicted"/>
<name>A0A517NDW0_9BACT</name>
<evidence type="ECO:0000313" key="2">
    <source>
        <dbReference type="EMBL" id="QDT05248.1"/>
    </source>
</evidence>
<accession>A0A517NDW0</accession>
<feature type="transmembrane region" description="Helical" evidence="1">
    <location>
        <begin position="88"/>
        <end position="118"/>
    </location>
</feature>
<reference evidence="2 3" key="1">
    <citation type="submission" date="2019-02" db="EMBL/GenBank/DDBJ databases">
        <title>Deep-cultivation of Planctomycetes and their phenomic and genomic characterization uncovers novel biology.</title>
        <authorList>
            <person name="Wiegand S."/>
            <person name="Jogler M."/>
            <person name="Boedeker C."/>
            <person name="Pinto D."/>
            <person name="Vollmers J."/>
            <person name="Rivas-Marin E."/>
            <person name="Kohn T."/>
            <person name="Peeters S.H."/>
            <person name="Heuer A."/>
            <person name="Rast P."/>
            <person name="Oberbeckmann S."/>
            <person name="Bunk B."/>
            <person name="Jeske O."/>
            <person name="Meyerdierks A."/>
            <person name="Storesund J.E."/>
            <person name="Kallscheuer N."/>
            <person name="Luecker S."/>
            <person name="Lage O.M."/>
            <person name="Pohl T."/>
            <person name="Merkel B.J."/>
            <person name="Hornburger P."/>
            <person name="Mueller R.-W."/>
            <person name="Bruemmer F."/>
            <person name="Labrenz M."/>
            <person name="Spormann A.M."/>
            <person name="Op den Camp H."/>
            <person name="Overmann J."/>
            <person name="Amann R."/>
            <person name="Jetten M.S.M."/>
            <person name="Mascher T."/>
            <person name="Medema M.H."/>
            <person name="Devos D.P."/>
            <person name="Kaster A.-K."/>
            <person name="Ovreas L."/>
            <person name="Rohde M."/>
            <person name="Galperin M.Y."/>
            <person name="Jogler C."/>
        </authorList>
    </citation>
    <scope>NUCLEOTIDE SEQUENCE [LARGE SCALE GENOMIC DNA]</scope>
    <source>
        <strain evidence="2 3">K22_7</strain>
    </source>
</reference>
<feature type="transmembrane region" description="Helical" evidence="1">
    <location>
        <begin position="54"/>
        <end position="76"/>
    </location>
</feature>
<feature type="transmembrane region" description="Helical" evidence="1">
    <location>
        <begin position="166"/>
        <end position="187"/>
    </location>
</feature>
<keyword evidence="1" id="KW-1133">Transmembrane helix</keyword>
<sequence>MPDRIANAVSYDDSSNLDSQVTDDQIAVRRYMDTRAYRRAAASVENPLTSNQSLYGGLAAISVLMTGLTVAMVVIIQLTEDLMVSIPAYLIAMTYIQTLALPPLVVFSFAVGAALFWYPSVLLRMLFGLVMVLPAFGGFCSAIWLAEMRYDPSMMLEPAICLFTQFMTSATVAILVQFFTPWTLAHYRGRTADPIPPTGLRAFFELTAFFAIGFVILVAVGTADLLAGMMVFGGIGIITTGAVTSLLVGTLQSGNQSKRGWVLAAVLAFGSAAVINAVYAASLFSWDAALQNVALVALASLYGALVIMGTFAICVTILRRFQWQCINRRNQVPAE</sequence>
<protein>
    <submittedName>
        <fullName evidence="2">Uncharacterized protein</fullName>
    </submittedName>
</protein>
<dbReference type="KEGG" id="rlc:K227x_36480"/>
<dbReference type="EMBL" id="CP036525">
    <property type="protein sequence ID" value="QDT05248.1"/>
    <property type="molecule type" value="Genomic_DNA"/>
</dbReference>
<gene>
    <name evidence="2" type="ORF">K227x_36480</name>
</gene>
<keyword evidence="1" id="KW-0812">Transmembrane</keyword>
<feature type="transmembrane region" description="Helical" evidence="1">
    <location>
        <begin position="293"/>
        <end position="318"/>
    </location>
</feature>
<feature type="transmembrane region" description="Helical" evidence="1">
    <location>
        <begin position="226"/>
        <end position="248"/>
    </location>
</feature>
<evidence type="ECO:0000256" key="1">
    <source>
        <dbReference type="SAM" id="Phobius"/>
    </source>
</evidence>
<feature type="transmembrane region" description="Helical" evidence="1">
    <location>
        <begin position="125"/>
        <end position="146"/>
    </location>
</feature>
<organism evidence="2 3">
    <name type="scientific">Rubripirellula lacrimiformis</name>
    <dbReference type="NCBI Taxonomy" id="1930273"/>
    <lineage>
        <taxon>Bacteria</taxon>
        <taxon>Pseudomonadati</taxon>
        <taxon>Planctomycetota</taxon>
        <taxon>Planctomycetia</taxon>
        <taxon>Pirellulales</taxon>
        <taxon>Pirellulaceae</taxon>
        <taxon>Rubripirellula</taxon>
    </lineage>
</organism>
<keyword evidence="1" id="KW-0472">Membrane</keyword>